<dbReference type="InterPro" id="IPR043504">
    <property type="entry name" value="Peptidase_S1_PA_chymotrypsin"/>
</dbReference>
<proteinExistence type="predicted"/>
<dbReference type="InterPro" id="IPR009003">
    <property type="entry name" value="Peptidase_S1_PA"/>
</dbReference>
<dbReference type="AlphaFoldDB" id="A0A8S1GZP3"/>
<dbReference type="InterPro" id="IPR001254">
    <property type="entry name" value="Trypsin_dom"/>
</dbReference>
<dbReference type="Pfam" id="PF03761">
    <property type="entry name" value="DUF316"/>
    <property type="match status" value="1"/>
</dbReference>
<gene>
    <name evidence="3" type="ORF">CAUJ_LOCUS2439</name>
</gene>
<dbReference type="Proteomes" id="UP000835052">
    <property type="component" value="Unassembled WGS sequence"/>
</dbReference>
<dbReference type="PANTHER" id="PTHR22596:SF7">
    <property type="entry name" value="PEPTIDASE S1 DOMAIN-CONTAINING PROTEIN"/>
    <property type="match status" value="1"/>
</dbReference>
<dbReference type="GO" id="GO:0004252">
    <property type="term" value="F:serine-type endopeptidase activity"/>
    <property type="evidence" value="ECO:0007669"/>
    <property type="project" value="InterPro"/>
</dbReference>
<comment type="caution">
    <text evidence="3">The sequence shown here is derived from an EMBL/GenBank/DDBJ whole genome shotgun (WGS) entry which is preliminary data.</text>
</comment>
<dbReference type="OrthoDB" id="7754674at2759"/>
<name>A0A8S1GZP3_9PELO</name>
<dbReference type="InterPro" id="IPR005514">
    <property type="entry name" value="DUF316"/>
</dbReference>
<keyword evidence="1" id="KW-0732">Signal</keyword>
<keyword evidence="4" id="KW-1185">Reference proteome</keyword>
<evidence type="ECO:0000313" key="3">
    <source>
        <dbReference type="EMBL" id="CAD6186520.1"/>
    </source>
</evidence>
<dbReference type="PANTHER" id="PTHR22596">
    <property type="entry name" value="TRYPSIN-LIKE PROTEASE PROTEIN 6"/>
    <property type="match status" value="1"/>
</dbReference>
<accession>A0A8S1GZP3</accession>
<feature type="domain" description="Peptidase S1" evidence="2">
    <location>
        <begin position="47"/>
        <end position="304"/>
    </location>
</feature>
<dbReference type="EMBL" id="CAJGYM010000004">
    <property type="protein sequence ID" value="CAD6186520.1"/>
    <property type="molecule type" value="Genomic_DNA"/>
</dbReference>
<dbReference type="SMART" id="SM00020">
    <property type="entry name" value="Tryp_SPc"/>
    <property type="match status" value="1"/>
</dbReference>
<evidence type="ECO:0000313" key="4">
    <source>
        <dbReference type="Proteomes" id="UP000835052"/>
    </source>
</evidence>
<evidence type="ECO:0000259" key="2">
    <source>
        <dbReference type="PROSITE" id="PS50240"/>
    </source>
</evidence>
<sequence>MSFMKGFLIIFVCTSILDCKRLSRKENDYLQSVCGKINTEPDLKRKILNGVYVKPGEAPWAVGLRIDHEEGPDEYCSGTLISSRHFLTARHCIVKRFDVSRCEKGIYHLDPAFFKVIEVFIGTTCLGKKHCEKYNQKLTGVTRRIISAYMIEYCEEPSANKLRTDLAVVEVDKDVKFDSSIYPVCLAPLQTEELKKINAKLPRALFGFGHDPSMGRYSEDQDFTLGALRREDVYPSVCEPLDIDYRFMLCTTSISGNALGCGGDSGCGVIQYKKDEQNNPRVTVEGVLVKGVACRANLKDASDWSTPVGNFSSRICQASGVCIQDFSNGDFDYGPPVVELVQSEIPLVVKSGLEDSLSNGSSEAPPGQLFTADVSKPTNDLEEKYAEYYNVAKEKLSYIVLLIFFFQIIFL</sequence>
<protein>
    <recommendedName>
        <fullName evidence="2">Peptidase S1 domain-containing protein</fullName>
    </recommendedName>
</protein>
<dbReference type="GO" id="GO:0006508">
    <property type="term" value="P:proteolysis"/>
    <property type="evidence" value="ECO:0007669"/>
    <property type="project" value="InterPro"/>
</dbReference>
<dbReference type="SUPFAM" id="SSF50494">
    <property type="entry name" value="Trypsin-like serine proteases"/>
    <property type="match status" value="1"/>
</dbReference>
<dbReference type="Gene3D" id="2.40.10.10">
    <property type="entry name" value="Trypsin-like serine proteases"/>
    <property type="match status" value="1"/>
</dbReference>
<feature type="chain" id="PRO_5035861270" description="Peptidase S1 domain-containing protein" evidence="1">
    <location>
        <begin position="20"/>
        <end position="411"/>
    </location>
</feature>
<reference evidence="3" key="1">
    <citation type="submission" date="2020-10" db="EMBL/GenBank/DDBJ databases">
        <authorList>
            <person name="Kikuchi T."/>
        </authorList>
    </citation>
    <scope>NUCLEOTIDE SEQUENCE</scope>
    <source>
        <strain evidence="3">NKZ352</strain>
    </source>
</reference>
<organism evidence="3 4">
    <name type="scientific">Caenorhabditis auriculariae</name>
    <dbReference type="NCBI Taxonomy" id="2777116"/>
    <lineage>
        <taxon>Eukaryota</taxon>
        <taxon>Metazoa</taxon>
        <taxon>Ecdysozoa</taxon>
        <taxon>Nematoda</taxon>
        <taxon>Chromadorea</taxon>
        <taxon>Rhabditida</taxon>
        <taxon>Rhabditina</taxon>
        <taxon>Rhabditomorpha</taxon>
        <taxon>Rhabditoidea</taxon>
        <taxon>Rhabditidae</taxon>
        <taxon>Peloderinae</taxon>
        <taxon>Caenorhabditis</taxon>
    </lineage>
</organism>
<dbReference type="PROSITE" id="PS50240">
    <property type="entry name" value="TRYPSIN_DOM"/>
    <property type="match status" value="1"/>
</dbReference>
<evidence type="ECO:0000256" key="1">
    <source>
        <dbReference type="SAM" id="SignalP"/>
    </source>
</evidence>
<feature type="signal peptide" evidence="1">
    <location>
        <begin position="1"/>
        <end position="19"/>
    </location>
</feature>